<dbReference type="InterPro" id="IPR029063">
    <property type="entry name" value="SAM-dependent_MTases_sf"/>
</dbReference>
<evidence type="ECO:0000313" key="2">
    <source>
        <dbReference type="EMBL" id="MBM9577310.1"/>
    </source>
</evidence>
<keyword evidence="2" id="KW-0808">Transferase</keyword>
<reference evidence="2 3" key="1">
    <citation type="submission" date="2021-02" db="EMBL/GenBank/DDBJ databases">
        <title>Leptospira ainlahdjerensis sp. nov., Leptospira ainazelensis sp. nov., Leptospira abararensis sp. nov. and Leptospira chreensis sp. nov., four new species isolated from water sources in Algeria.</title>
        <authorList>
            <person name="Amara Korba A."/>
            <person name="Kainiu M."/>
            <person name="Vincent A.T."/>
            <person name="Mariet J.-F."/>
            <person name="Veyrier F.J."/>
            <person name="Goarant C."/>
            <person name="Picardeau M."/>
        </authorList>
    </citation>
    <scope>NUCLEOTIDE SEQUENCE [LARGE SCALE GENOMIC DNA]</scope>
    <source>
        <strain evidence="2 3">201903070</strain>
    </source>
</reference>
<feature type="domain" description="Methyltransferase FkbM" evidence="1">
    <location>
        <begin position="88"/>
        <end position="253"/>
    </location>
</feature>
<dbReference type="InterPro" id="IPR006342">
    <property type="entry name" value="FkbM_mtfrase"/>
</dbReference>
<dbReference type="GO" id="GO:0032259">
    <property type="term" value="P:methylation"/>
    <property type="evidence" value="ECO:0007669"/>
    <property type="project" value="UniProtKB-KW"/>
</dbReference>
<dbReference type="Proteomes" id="UP000724686">
    <property type="component" value="Unassembled WGS sequence"/>
</dbReference>
<dbReference type="RefSeq" id="WP_205279445.1">
    <property type="nucleotide sequence ID" value="NZ_JAFFPU010000033.1"/>
</dbReference>
<keyword evidence="3" id="KW-1185">Reference proteome</keyword>
<dbReference type="GO" id="GO:0008168">
    <property type="term" value="F:methyltransferase activity"/>
    <property type="evidence" value="ECO:0007669"/>
    <property type="project" value="UniProtKB-KW"/>
</dbReference>
<dbReference type="InterPro" id="IPR052514">
    <property type="entry name" value="SAM-dependent_MTase"/>
</dbReference>
<keyword evidence="2" id="KW-0489">Methyltransferase</keyword>
<dbReference type="PANTHER" id="PTHR34203">
    <property type="entry name" value="METHYLTRANSFERASE, FKBM FAMILY PROTEIN"/>
    <property type="match status" value="1"/>
</dbReference>
<name>A0ABS2UEI1_9LEPT</name>
<comment type="caution">
    <text evidence="2">The sequence shown here is derived from an EMBL/GenBank/DDBJ whole genome shotgun (WGS) entry which is preliminary data.</text>
</comment>
<proteinExistence type="predicted"/>
<evidence type="ECO:0000313" key="3">
    <source>
        <dbReference type="Proteomes" id="UP000724686"/>
    </source>
</evidence>
<gene>
    <name evidence="2" type="ORF">JWG45_09115</name>
</gene>
<dbReference type="PANTHER" id="PTHR34203:SF15">
    <property type="entry name" value="SLL1173 PROTEIN"/>
    <property type="match status" value="1"/>
</dbReference>
<dbReference type="NCBIfam" id="TIGR01444">
    <property type="entry name" value="fkbM_fam"/>
    <property type="match status" value="1"/>
</dbReference>
<dbReference type="EMBL" id="JAFFPU010000033">
    <property type="protein sequence ID" value="MBM9577310.1"/>
    <property type="molecule type" value="Genomic_DNA"/>
</dbReference>
<evidence type="ECO:0000259" key="1">
    <source>
        <dbReference type="Pfam" id="PF05050"/>
    </source>
</evidence>
<dbReference type="Pfam" id="PF05050">
    <property type="entry name" value="Methyltransf_21"/>
    <property type="match status" value="1"/>
</dbReference>
<sequence>MKKIIKHSLAKIVSLILGFFRKSSIGRYVIEVIIHRLMNHIEEVEHNGKFYFTAPNDLNRFRANTFSTKEPETLEWIDQMTKDPVFWDIGANVGLYSIYAAKKKNAKVYSFEPSVFNLELLARNVFINRLSNQIVIIPLPLSEKLSVNTLQMTSTDWGGALSSFGETFGHDGKPMETVFEYNILGISMIDALKLFRLPKPHYIKMDVDGIEHLILKGGEKILGSVKEILVEINEDFEDQFKISRKILEKAGFHLKNRKASTVSNTGSFQNTYNQIWVKK</sequence>
<dbReference type="Gene3D" id="3.40.50.150">
    <property type="entry name" value="Vaccinia Virus protein VP39"/>
    <property type="match status" value="1"/>
</dbReference>
<protein>
    <submittedName>
        <fullName evidence="2">FkbM family methyltransferase</fullName>
    </submittedName>
</protein>
<dbReference type="SUPFAM" id="SSF53335">
    <property type="entry name" value="S-adenosyl-L-methionine-dependent methyltransferases"/>
    <property type="match status" value="1"/>
</dbReference>
<organism evidence="2 3">
    <name type="scientific">Leptospira ainlahdjerensis</name>
    <dbReference type="NCBI Taxonomy" id="2810033"/>
    <lineage>
        <taxon>Bacteria</taxon>
        <taxon>Pseudomonadati</taxon>
        <taxon>Spirochaetota</taxon>
        <taxon>Spirochaetia</taxon>
        <taxon>Leptospirales</taxon>
        <taxon>Leptospiraceae</taxon>
        <taxon>Leptospira</taxon>
    </lineage>
</organism>
<accession>A0ABS2UEI1</accession>